<accession>C4XG25</accession>
<name>C4XG25_MYCFP</name>
<reference evidence="1 2" key="1">
    <citation type="journal article" date="2009" name="Curr. Microbiol.">
        <title>Molecular cloning and expression of a novel cholinephosphotransferase involved in glycoglycerophospholipid biosynthesis of Mycoplasma fermentans.</title>
        <authorList>
            <person name="Ishida N."/>
            <person name="Irikura D."/>
            <person name="Matsuda K."/>
            <person name="Sato S."/>
            <person name="Asano K."/>
        </authorList>
    </citation>
    <scope>NUCLEOTIDE SEQUENCE [LARGE SCALE GENOMIC DNA]</scope>
    <source>
        <strain evidence="2">ATCC 19989 / NBRC 14854 / NCTC 10117 / PG18</strain>
    </source>
</reference>
<evidence type="ECO:0000313" key="1">
    <source>
        <dbReference type="EMBL" id="BAH70097.1"/>
    </source>
</evidence>
<gene>
    <name evidence="1" type="ordered locus">MBIO_0832</name>
</gene>
<keyword evidence="2" id="KW-1185">Reference proteome</keyword>
<organism evidence="1 2">
    <name type="scientific">Mycoplasmopsis fermentans (strain ATCC 19989 / NBRC 14854 / NCTC 10117 / PG18)</name>
    <name type="common">Mycoplasma fermentans</name>
    <dbReference type="NCBI Taxonomy" id="496833"/>
    <lineage>
        <taxon>Bacteria</taxon>
        <taxon>Bacillati</taxon>
        <taxon>Mycoplasmatota</taxon>
        <taxon>Mycoplasmoidales</taxon>
        <taxon>Metamycoplasmataceae</taxon>
        <taxon>Mycoplasmopsis</taxon>
    </lineage>
</organism>
<dbReference type="KEGG" id="mfp:MBIO_0832"/>
<dbReference type="EMBL" id="AP009608">
    <property type="protein sequence ID" value="BAH70097.1"/>
    <property type="molecule type" value="Genomic_DNA"/>
</dbReference>
<proteinExistence type="predicted"/>
<sequence>MKKSSDQINEYFLILSKSSIFNIILLQTALEKYSNRFFLSDYKTIEKSGEYKICFNVKVGEKSHYAK</sequence>
<dbReference type="HOGENOM" id="CLU_2807801_0_0_14"/>
<protein>
    <submittedName>
        <fullName evidence="1">Uncharacterized protein</fullName>
    </submittedName>
</protein>
<dbReference type="AlphaFoldDB" id="C4XG25"/>
<evidence type="ECO:0000313" key="2">
    <source>
        <dbReference type="Proteomes" id="UP000006810"/>
    </source>
</evidence>
<dbReference type="Proteomes" id="UP000006810">
    <property type="component" value="Chromosome"/>
</dbReference>